<feature type="non-terminal residue" evidence="1">
    <location>
        <position position="1"/>
    </location>
</feature>
<comment type="caution">
    <text evidence="1">The sequence shown here is derived from an EMBL/GenBank/DDBJ whole genome shotgun (WGS) entry which is preliminary data.</text>
</comment>
<accession>A0AAV5UJT1</accession>
<evidence type="ECO:0000313" key="1">
    <source>
        <dbReference type="EMBL" id="GMT06872.1"/>
    </source>
</evidence>
<proteinExistence type="predicted"/>
<reference evidence="1" key="1">
    <citation type="submission" date="2023-10" db="EMBL/GenBank/DDBJ databases">
        <title>Genome assembly of Pristionchus species.</title>
        <authorList>
            <person name="Yoshida K."/>
            <person name="Sommer R.J."/>
        </authorList>
    </citation>
    <scope>NUCLEOTIDE SEQUENCE</scope>
    <source>
        <strain evidence="1">RS0144</strain>
    </source>
</reference>
<name>A0AAV5UJT1_9BILA</name>
<protein>
    <submittedName>
        <fullName evidence="1">Uncharacterized protein</fullName>
    </submittedName>
</protein>
<keyword evidence="2" id="KW-1185">Reference proteome</keyword>
<dbReference type="AlphaFoldDB" id="A0AAV5UJT1"/>
<feature type="non-terminal residue" evidence="1">
    <location>
        <position position="69"/>
    </location>
</feature>
<organism evidence="1 2">
    <name type="scientific">Pristionchus entomophagus</name>
    <dbReference type="NCBI Taxonomy" id="358040"/>
    <lineage>
        <taxon>Eukaryota</taxon>
        <taxon>Metazoa</taxon>
        <taxon>Ecdysozoa</taxon>
        <taxon>Nematoda</taxon>
        <taxon>Chromadorea</taxon>
        <taxon>Rhabditida</taxon>
        <taxon>Rhabditina</taxon>
        <taxon>Diplogasteromorpha</taxon>
        <taxon>Diplogasteroidea</taxon>
        <taxon>Neodiplogasteridae</taxon>
        <taxon>Pristionchus</taxon>
    </lineage>
</organism>
<evidence type="ECO:0000313" key="2">
    <source>
        <dbReference type="Proteomes" id="UP001432027"/>
    </source>
</evidence>
<sequence>KQHQCAVGASAQKRMGKMQKEIQEAVDSIEKVIKEFMDIPKLLVSETVKEGVELARDSMESVGEEIKTQ</sequence>
<dbReference type="EMBL" id="BTSX01000006">
    <property type="protein sequence ID" value="GMT06872.1"/>
    <property type="molecule type" value="Genomic_DNA"/>
</dbReference>
<dbReference type="Proteomes" id="UP001432027">
    <property type="component" value="Unassembled WGS sequence"/>
</dbReference>
<gene>
    <name evidence="1" type="ORF">PENTCL1PPCAC_29046</name>
</gene>